<evidence type="ECO:0000256" key="4">
    <source>
        <dbReference type="ARBA" id="ARBA00022960"/>
    </source>
</evidence>
<comment type="caution">
    <text evidence="14">The sequence shown here is derived from an EMBL/GenBank/DDBJ whole genome shotgun (WGS) entry which is preliminary data.</text>
</comment>
<evidence type="ECO:0000256" key="10">
    <source>
        <dbReference type="SAM" id="MobiDB-lite"/>
    </source>
</evidence>
<keyword evidence="4" id="KW-0133">Cell shape</keyword>
<dbReference type="GO" id="GO:0006508">
    <property type="term" value="P:proteolysis"/>
    <property type="evidence" value="ECO:0007669"/>
    <property type="project" value="InterPro"/>
</dbReference>
<evidence type="ECO:0000256" key="12">
    <source>
        <dbReference type="SAM" id="SignalP"/>
    </source>
</evidence>
<evidence type="ECO:0000256" key="2">
    <source>
        <dbReference type="ARBA" id="ARBA00022729"/>
    </source>
</evidence>
<dbReference type="RefSeq" id="WP_120196114.1">
    <property type="nucleotide sequence ID" value="NZ_MCIA01000008.1"/>
</dbReference>
<dbReference type="PANTHER" id="PTHR21581:SF6">
    <property type="entry name" value="TRAFFICKING PROTEIN PARTICLE COMPLEX SUBUNIT 12"/>
    <property type="match status" value="1"/>
</dbReference>
<name>A0A419T6J7_9FIRM</name>
<dbReference type="EMBL" id="MCIA01000008">
    <property type="protein sequence ID" value="RKD33101.1"/>
    <property type="molecule type" value="Genomic_DNA"/>
</dbReference>
<organism evidence="14 15">
    <name type="scientific">Lacrimispora algidixylanolytica</name>
    <dbReference type="NCBI Taxonomy" id="94868"/>
    <lineage>
        <taxon>Bacteria</taxon>
        <taxon>Bacillati</taxon>
        <taxon>Bacillota</taxon>
        <taxon>Clostridia</taxon>
        <taxon>Lachnospirales</taxon>
        <taxon>Lachnospiraceae</taxon>
        <taxon>Lacrimispora</taxon>
    </lineage>
</organism>
<evidence type="ECO:0000256" key="5">
    <source>
        <dbReference type="ARBA" id="ARBA00022984"/>
    </source>
</evidence>
<keyword evidence="11" id="KW-0472">Membrane</keyword>
<feature type="domain" description="Peptidase S11 D-alanyl-D-alanine carboxypeptidase A N-terminal" evidence="13">
    <location>
        <begin position="30"/>
        <end position="266"/>
    </location>
</feature>
<accession>A0A419T6J7</accession>
<feature type="active site" evidence="7">
    <location>
        <position position="122"/>
    </location>
</feature>
<evidence type="ECO:0000256" key="7">
    <source>
        <dbReference type="PIRSR" id="PIRSR618044-1"/>
    </source>
</evidence>
<feature type="active site" description="Acyl-ester intermediate" evidence="7">
    <location>
        <position position="63"/>
    </location>
</feature>
<feature type="transmembrane region" description="Helical" evidence="11">
    <location>
        <begin position="413"/>
        <end position="436"/>
    </location>
</feature>
<keyword evidence="3" id="KW-0378">Hydrolase</keyword>
<comment type="similarity">
    <text evidence="1 9">Belongs to the peptidase S11 family.</text>
</comment>
<dbReference type="GO" id="GO:0009002">
    <property type="term" value="F:serine-type D-Ala-D-Ala carboxypeptidase activity"/>
    <property type="evidence" value="ECO:0007669"/>
    <property type="project" value="InterPro"/>
</dbReference>
<dbReference type="AlphaFoldDB" id="A0A419T6J7"/>
<evidence type="ECO:0000256" key="3">
    <source>
        <dbReference type="ARBA" id="ARBA00022801"/>
    </source>
</evidence>
<evidence type="ECO:0000259" key="13">
    <source>
        <dbReference type="Pfam" id="PF00768"/>
    </source>
</evidence>
<gene>
    <name evidence="14" type="ORF">BET01_15935</name>
</gene>
<evidence type="ECO:0000256" key="8">
    <source>
        <dbReference type="PIRSR" id="PIRSR618044-2"/>
    </source>
</evidence>
<dbReference type="Proteomes" id="UP000284277">
    <property type="component" value="Unassembled WGS sequence"/>
</dbReference>
<evidence type="ECO:0000313" key="15">
    <source>
        <dbReference type="Proteomes" id="UP000284277"/>
    </source>
</evidence>
<evidence type="ECO:0000256" key="1">
    <source>
        <dbReference type="ARBA" id="ARBA00007164"/>
    </source>
</evidence>
<dbReference type="InterPro" id="IPR001967">
    <property type="entry name" value="Peptidase_S11_N"/>
</dbReference>
<reference evidence="14 15" key="1">
    <citation type="submission" date="2016-08" db="EMBL/GenBank/DDBJ databases">
        <title>A new outlook on sporulation: Clostridium algidixylanolyticum.</title>
        <authorList>
            <person name="Poppleton D.I."/>
            <person name="Gribaldo S."/>
        </authorList>
    </citation>
    <scope>NUCLEOTIDE SEQUENCE [LARGE SCALE GENOMIC DNA]</scope>
    <source>
        <strain evidence="14 15">SPL73</strain>
    </source>
</reference>
<evidence type="ECO:0000313" key="14">
    <source>
        <dbReference type="EMBL" id="RKD33101.1"/>
    </source>
</evidence>
<dbReference type="PANTHER" id="PTHR21581">
    <property type="entry name" value="D-ALANYL-D-ALANINE CARBOXYPEPTIDASE"/>
    <property type="match status" value="1"/>
</dbReference>
<dbReference type="Pfam" id="PF00768">
    <property type="entry name" value="Peptidase_S11"/>
    <property type="match status" value="1"/>
</dbReference>
<keyword evidence="11" id="KW-0812">Transmembrane</keyword>
<dbReference type="PRINTS" id="PR00725">
    <property type="entry name" value="DADACBPTASE1"/>
</dbReference>
<dbReference type="GO" id="GO:0008360">
    <property type="term" value="P:regulation of cell shape"/>
    <property type="evidence" value="ECO:0007669"/>
    <property type="project" value="UniProtKB-KW"/>
</dbReference>
<dbReference type="OrthoDB" id="9791132at2"/>
<evidence type="ECO:0000256" key="11">
    <source>
        <dbReference type="SAM" id="Phobius"/>
    </source>
</evidence>
<feature type="region of interest" description="Disordered" evidence="10">
    <location>
        <begin position="377"/>
        <end position="404"/>
    </location>
</feature>
<evidence type="ECO:0000256" key="6">
    <source>
        <dbReference type="ARBA" id="ARBA00023316"/>
    </source>
</evidence>
<keyword evidence="2 12" id="KW-0732">Signal</keyword>
<protein>
    <submittedName>
        <fullName evidence="14">Peptidase S11</fullName>
    </submittedName>
</protein>
<dbReference type="SUPFAM" id="SSF56601">
    <property type="entry name" value="beta-lactamase/transpeptidase-like"/>
    <property type="match status" value="1"/>
</dbReference>
<feature type="active site" description="Proton acceptor" evidence="7">
    <location>
        <position position="66"/>
    </location>
</feature>
<feature type="binding site" evidence="8">
    <location>
        <position position="238"/>
    </location>
    <ligand>
        <name>substrate</name>
    </ligand>
</feature>
<dbReference type="InterPro" id="IPR018044">
    <property type="entry name" value="Peptidase_S11"/>
</dbReference>
<feature type="chain" id="PRO_5019053218" evidence="12">
    <location>
        <begin position="25"/>
        <end position="479"/>
    </location>
</feature>
<keyword evidence="11" id="KW-1133">Transmembrane helix</keyword>
<keyword evidence="15" id="KW-1185">Reference proteome</keyword>
<evidence type="ECO:0000256" key="9">
    <source>
        <dbReference type="RuleBase" id="RU004016"/>
    </source>
</evidence>
<keyword evidence="5" id="KW-0573">Peptidoglycan synthesis</keyword>
<dbReference type="GO" id="GO:0009252">
    <property type="term" value="P:peptidoglycan biosynthetic process"/>
    <property type="evidence" value="ECO:0007669"/>
    <property type="project" value="UniProtKB-KW"/>
</dbReference>
<dbReference type="Gene3D" id="3.40.710.10">
    <property type="entry name" value="DD-peptidase/beta-lactamase superfamily"/>
    <property type="match status" value="1"/>
</dbReference>
<proteinExistence type="inferred from homology"/>
<dbReference type="InterPro" id="IPR012338">
    <property type="entry name" value="Beta-lactam/transpept-like"/>
</dbReference>
<feature type="signal peptide" evidence="12">
    <location>
        <begin position="1"/>
        <end position="24"/>
    </location>
</feature>
<dbReference type="GO" id="GO:0071555">
    <property type="term" value="P:cell wall organization"/>
    <property type="evidence" value="ECO:0007669"/>
    <property type="project" value="UniProtKB-KW"/>
</dbReference>
<sequence length="479" mass="52402">MKQRLKTLLCCLLISQLFLITVYAKPDWPSDTDIQAESGIVIDADSGAVIFGKNMHGQYPPASITKILTALIVLERAKPDDMVTFSKDSVLNVEAGSGNKLNVTDGDKLSVEDCLYSLILHSCNQAANALAEHVAGSREDFVKLMNQKLEELGCTESHFENPSGLNGDTQYVSAYDMALIAKAAYNNKKLVEIGSALSHKIPPTVNNPEGLTIYNEHRLLKTSESSSEFYFPAAVAGKTGYLIKAGNTLVTYAEQDGRRLISVILKGSPRQYFVDGKNLLQFGYDRFENFKIDGNETSYIQGEEPVVVGEKNFQPSELELEQGQIITLPKDAKFSDASKTLVTELPKGSPKGAVALIRYTYNDRNVGQAYLIAQNGTPESDQAAGEGTKEAVTTEGSKELPASGVKMSGGKGVGILVAVIAAILLVAGAGIGFVVFKRKKEFRESEIRREERRRRLREDGDGEAFERMLKDRRNTKGKK</sequence>
<keyword evidence="6" id="KW-0961">Cell wall biogenesis/degradation</keyword>